<feature type="active site" evidence="3">
    <location>
        <position position="171"/>
    </location>
</feature>
<reference evidence="6 7" key="1">
    <citation type="submission" date="2016-10" db="EMBL/GenBank/DDBJ databases">
        <authorList>
            <person name="de Groot N.N."/>
        </authorList>
    </citation>
    <scope>NUCLEOTIDE SEQUENCE [LARGE SCALE GENOMIC DNA]</scope>
    <source>
        <strain evidence="6 7">DSM 16213</strain>
    </source>
</reference>
<feature type="domain" description="3-hydroxyisobutyrate dehydrogenase-like NAD-binding" evidence="5">
    <location>
        <begin position="165"/>
        <end position="284"/>
    </location>
</feature>
<dbReference type="Gene3D" id="3.40.50.720">
    <property type="entry name" value="NAD(P)-binding Rossmann-like Domain"/>
    <property type="match status" value="1"/>
</dbReference>
<dbReference type="InterPro" id="IPR006115">
    <property type="entry name" value="6PGDH_NADP-bd"/>
</dbReference>
<name>A0A1H8C530_9RHOB</name>
<protein>
    <submittedName>
        <fullName evidence="6">3-hydroxyisobutyrate dehydrogenase</fullName>
    </submittedName>
</protein>
<evidence type="ECO:0000259" key="5">
    <source>
        <dbReference type="Pfam" id="PF14833"/>
    </source>
</evidence>
<dbReference type="OrthoDB" id="9812907at2"/>
<dbReference type="InterPro" id="IPR036291">
    <property type="entry name" value="NAD(P)-bd_dom_sf"/>
</dbReference>
<evidence type="ECO:0000256" key="2">
    <source>
        <dbReference type="ARBA" id="ARBA00023027"/>
    </source>
</evidence>
<dbReference type="InterPro" id="IPR051265">
    <property type="entry name" value="HIBADH-related_NP60_sf"/>
</dbReference>
<evidence type="ECO:0000256" key="3">
    <source>
        <dbReference type="PIRSR" id="PIRSR000103-1"/>
    </source>
</evidence>
<evidence type="ECO:0000313" key="7">
    <source>
        <dbReference type="Proteomes" id="UP000199585"/>
    </source>
</evidence>
<feature type="domain" description="6-phosphogluconate dehydrogenase NADP-binding" evidence="4">
    <location>
        <begin position="6"/>
        <end position="157"/>
    </location>
</feature>
<evidence type="ECO:0000313" key="6">
    <source>
        <dbReference type="EMBL" id="SEM90160.1"/>
    </source>
</evidence>
<accession>A0A1H8C530</accession>
<dbReference type="GO" id="GO:0050661">
    <property type="term" value="F:NADP binding"/>
    <property type="evidence" value="ECO:0007669"/>
    <property type="project" value="InterPro"/>
</dbReference>
<keyword evidence="7" id="KW-1185">Reference proteome</keyword>
<dbReference type="SUPFAM" id="SSF51735">
    <property type="entry name" value="NAD(P)-binding Rossmann-fold domains"/>
    <property type="match status" value="1"/>
</dbReference>
<keyword evidence="1" id="KW-0560">Oxidoreductase</keyword>
<dbReference type="PANTHER" id="PTHR43580:SF2">
    <property type="entry name" value="CYTOKINE-LIKE NUCLEAR FACTOR N-PAC"/>
    <property type="match status" value="1"/>
</dbReference>
<dbReference type="STRING" id="245187.SAMN04488003_10663"/>
<evidence type="ECO:0000256" key="1">
    <source>
        <dbReference type="ARBA" id="ARBA00023002"/>
    </source>
</evidence>
<dbReference type="PIRSF" id="PIRSF000103">
    <property type="entry name" value="HIBADH"/>
    <property type="match status" value="1"/>
</dbReference>
<dbReference type="InterPro" id="IPR015815">
    <property type="entry name" value="HIBADH-related"/>
</dbReference>
<keyword evidence="2" id="KW-0520">NAD</keyword>
<dbReference type="Pfam" id="PF03446">
    <property type="entry name" value="NAD_binding_2"/>
    <property type="match status" value="1"/>
</dbReference>
<dbReference type="InterPro" id="IPR029154">
    <property type="entry name" value="HIBADH-like_NADP-bd"/>
</dbReference>
<dbReference type="EMBL" id="FOCI01000006">
    <property type="protein sequence ID" value="SEM90160.1"/>
    <property type="molecule type" value="Genomic_DNA"/>
</dbReference>
<dbReference type="Proteomes" id="UP000199585">
    <property type="component" value="Unassembled WGS sequence"/>
</dbReference>
<dbReference type="InterPro" id="IPR008927">
    <property type="entry name" value="6-PGluconate_DH-like_C_sf"/>
</dbReference>
<sequence>MTAQPVGIVGVGNMGRPIAERLSEQGVPLLLWNRTADRAQGIAGATVAATPRDVAQGCDVILSILANDDAIAAIYHGDAGLLAADLTGRVVVEMATTSPGTVQSLAAAVNARGGLFLECPVSGNVVPARAGRLMGLAGGTEAAFDAARPVLDLLMRRLEHLGPVGTGAAMKLAVNLPLMVYWSALGEALALAMAQGVDPELALDILGDSSGAIGAAKSRIPPIAAMVRTGDPGTVSFTLTNAIKDMRLMTDLAQSTGQPHAVIAAVLAKAEAAAASGWADYDNALAGTFGLRAKGETA</sequence>
<dbReference type="InterPro" id="IPR013328">
    <property type="entry name" value="6PGD_dom2"/>
</dbReference>
<dbReference type="Pfam" id="PF14833">
    <property type="entry name" value="NAD_binding_11"/>
    <property type="match status" value="1"/>
</dbReference>
<dbReference type="RefSeq" id="WP_089900427.1">
    <property type="nucleotide sequence ID" value="NZ_FOCI01000006.1"/>
</dbReference>
<dbReference type="SUPFAM" id="SSF48179">
    <property type="entry name" value="6-phosphogluconate dehydrogenase C-terminal domain-like"/>
    <property type="match status" value="1"/>
</dbReference>
<evidence type="ECO:0000259" key="4">
    <source>
        <dbReference type="Pfam" id="PF03446"/>
    </source>
</evidence>
<proteinExistence type="predicted"/>
<organism evidence="6 7">
    <name type="scientific">Loktanella fryxellensis</name>
    <dbReference type="NCBI Taxonomy" id="245187"/>
    <lineage>
        <taxon>Bacteria</taxon>
        <taxon>Pseudomonadati</taxon>
        <taxon>Pseudomonadota</taxon>
        <taxon>Alphaproteobacteria</taxon>
        <taxon>Rhodobacterales</taxon>
        <taxon>Roseobacteraceae</taxon>
        <taxon>Loktanella</taxon>
    </lineage>
</organism>
<dbReference type="PANTHER" id="PTHR43580">
    <property type="entry name" value="OXIDOREDUCTASE GLYR1-RELATED"/>
    <property type="match status" value="1"/>
</dbReference>
<dbReference type="GO" id="GO:0016491">
    <property type="term" value="F:oxidoreductase activity"/>
    <property type="evidence" value="ECO:0007669"/>
    <property type="project" value="UniProtKB-KW"/>
</dbReference>
<dbReference type="Gene3D" id="1.10.1040.10">
    <property type="entry name" value="N-(1-d-carboxylethyl)-l-norvaline Dehydrogenase, domain 2"/>
    <property type="match status" value="1"/>
</dbReference>
<dbReference type="AlphaFoldDB" id="A0A1H8C530"/>
<dbReference type="GO" id="GO:0051287">
    <property type="term" value="F:NAD binding"/>
    <property type="evidence" value="ECO:0007669"/>
    <property type="project" value="InterPro"/>
</dbReference>
<gene>
    <name evidence="6" type="ORF">SAMN04488003_10663</name>
</gene>